<keyword evidence="2" id="KW-0472">Membrane</keyword>
<dbReference type="Proteomes" id="UP000193411">
    <property type="component" value="Unassembled WGS sequence"/>
</dbReference>
<dbReference type="GO" id="GO:0007165">
    <property type="term" value="P:signal transduction"/>
    <property type="evidence" value="ECO:0007669"/>
    <property type="project" value="InterPro"/>
</dbReference>
<evidence type="ECO:0000313" key="5">
    <source>
        <dbReference type="Proteomes" id="UP000193411"/>
    </source>
</evidence>
<feature type="transmembrane region" description="Helical" evidence="2">
    <location>
        <begin position="104"/>
        <end position="128"/>
    </location>
</feature>
<keyword evidence="2" id="KW-0812">Transmembrane</keyword>
<proteinExistence type="predicted"/>
<gene>
    <name evidence="4" type="ORF">BCR44DRAFT_62577</name>
</gene>
<dbReference type="OrthoDB" id="5572483at2759"/>
<dbReference type="EMBL" id="MCFL01000049">
    <property type="protein sequence ID" value="ORZ32246.1"/>
    <property type="molecule type" value="Genomic_DNA"/>
</dbReference>
<name>A0A1Y2HCE7_9FUNG</name>
<feature type="region of interest" description="Disordered" evidence="1">
    <location>
        <begin position="471"/>
        <end position="493"/>
    </location>
</feature>
<sequence length="616" mass="69856">MLKDAARALIFLVLLILNRFDGALEMSLLKWGYAYLAHSPVLIPMLFSSSHRRKIIPSLKLVNHPKIVFWDIVFGDLPSAVICILQNVQNFSTEPGKTINFEPILIVTAVIFGLLVRLTRFLWIALLMMNEFGQKRARALRLLKHLYLWGRGLEYYIVFLGDDTDKQKLIQHIKSRVQDFQEMKAKHIQDAWAKGFKSIIILNTLQSVVSLLSGIYRFQLDKANDVSAHLPEFERVVKEYEQELINLRGKALWKLSVKDRHIEVIKLLWKNELVRTSLRKFQTTHADKWQERRFSRILGVKDILDDPHQITSLLSSSLTVDQYCLEHAERILADDYEPTVADLEQMPISLTELLFTELCKSTSYHVKDKVLANNICILDVPKGFSRTKLQALIPFCQTLILFLDMNKFDEMVMLAKPKAKPSSGGTGNNNVGTNSGHLNVLGGDRFGQQTIGMETVDVSPKDNDAYASAAMLPGPGEGGAGSPTGGAGGGPTGVLKPRLQVELEFFERVCNAKDKNNMVTGILVFWKNYSVFKARVNAPGGLDNFIQLYPDYNEKSHGALNGPNVIRYFKRRILRAANPGDRYVSIIPDWELNRRFDLFATLNEVIFDHYVVHRVT</sequence>
<dbReference type="InterPro" id="IPR011025">
    <property type="entry name" value="GproteinA_insert"/>
</dbReference>
<feature type="compositionally biased region" description="Gly residues" evidence="1">
    <location>
        <begin position="475"/>
        <end position="492"/>
    </location>
</feature>
<evidence type="ECO:0000256" key="3">
    <source>
        <dbReference type="SAM" id="SignalP"/>
    </source>
</evidence>
<keyword evidence="3" id="KW-0732">Signal</keyword>
<keyword evidence="5" id="KW-1185">Reference proteome</keyword>
<evidence type="ECO:0000256" key="1">
    <source>
        <dbReference type="SAM" id="MobiDB-lite"/>
    </source>
</evidence>
<comment type="caution">
    <text evidence="4">The sequence shown here is derived from an EMBL/GenBank/DDBJ whole genome shotgun (WGS) entry which is preliminary data.</text>
</comment>
<feature type="chain" id="PRO_5013277046" evidence="3">
    <location>
        <begin position="24"/>
        <end position="616"/>
    </location>
</feature>
<protein>
    <submittedName>
        <fullName evidence="4">Uncharacterized protein</fullName>
    </submittedName>
</protein>
<accession>A0A1Y2HCE7</accession>
<feature type="signal peptide" evidence="3">
    <location>
        <begin position="1"/>
        <end position="23"/>
    </location>
</feature>
<reference evidence="4 5" key="1">
    <citation type="submission" date="2016-07" db="EMBL/GenBank/DDBJ databases">
        <title>Pervasive Adenine N6-methylation of Active Genes in Fungi.</title>
        <authorList>
            <consortium name="DOE Joint Genome Institute"/>
            <person name="Mondo S.J."/>
            <person name="Dannebaum R.O."/>
            <person name="Kuo R.C."/>
            <person name="Labutti K."/>
            <person name="Haridas S."/>
            <person name="Kuo A."/>
            <person name="Salamov A."/>
            <person name="Ahrendt S.R."/>
            <person name="Lipzen A."/>
            <person name="Sullivan W."/>
            <person name="Andreopoulos W.B."/>
            <person name="Clum A."/>
            <person name="Lindquist E."/>
            <person name="Daum C."/>
            <person name="Ramamoorthy G.K."/>
            <person name="Gryganskyi A."/>
            <person name="Culley D."/>
            <person name="Magnuson J.K."/>
            <person name="James T.Y."/>
            <person name="O'Malley M.A."/>
            <person name="Stajich J.E."/>
            <person name="Spatafora J.W."/>
            <person name="Visel A."/>
            <person name="Grigoriev I.V."/>
        </authorList>
    </citation>
    <scope>NUCLEOTIDE SEQUENCE [LARGE SCALE GENOMIC DNA]</scope>
    <source>
        <strain evidence="4 5">PL171</strain>
    </source>
</reference>
<organism evidence="4 5">
    <name type="scientific">Catenaria anguillulae PL171</name>
    <dbReference type="NCBI Taxonomy" id="765915"/>
    <lineage>
        <taxon>Eukaryota</taxon>
        <taxon>Fungi</taxon>
        <taxon>Fungi incertae sedis</taxon>
        <taxon>Blastocladiomycota</taxon>
        <taxon>Blastocladiomycetes</taxon>
        <taxon>Blastocladiales</taxon>
        <taxon>Catenariaceae</taxon>
        <taxon>Catenaria</taxon>
    </lineage>
</organism>
<dbReference type="AlphaFoldDB" id="A0A1Y2HCE7"/>
<evidence type="ECO:0000256" key="2">
    <source>
        <dbReference type="SAM" id="Phobius"/>
    </source>
</evidence>
<keyword evidence="2" id="KW-1133">Transmembrane helix</keyword>
<evidence type="ECO:0000313" key="4">
    <source>
        <dbReference type="EMBL" id="ORZ32246.1"/>
    </source>
</evidence>
<dbReference type="Gene3D" id="1.10.400.10">
    <property type="entry name" value="GI Alpha 1, domain 2-like"/>
    <property type="match status" value="1"/>
</dbReference>